<feature type="domain" description="AAA+ ATPase" evidence="13">
    <location>
        <begin position="725"/>
        <end position="861"/>
    </location>
</feature>
<dbReference type="Gene3D" id="1.10.8.60">
    <property type="match status" value="2"/>
</dbReference>
<keyword evidence="9" id="KW-0472">Membrane</keyword>
<evidence type="ECO:0000256" key="1">
    <source>
        <dbReference type="ARBA" id="ARBA00004370"/>
    </source>
</evidence>
<dbReference type="SUPFAM" id="SSF50692">
    <property type="entry name" value="ADC-like"/>
    <property type="match status" value="1"/>
</dbReference>
<dbReference type="InterPro" id="IPR041569">
    <property type="entry name" value="AAA_lid_3"/>
</dbReference>
<evidence type="ECO:0000256" key="8">
    <source>
        <dbReference type="ARBA" id="ARBA00022927"/>
    </source>
</evidence>
<dbReference type="Proteomes" id="UP001150569">
    <property type="component" value="Unassembled WGS sequence"/>
</dbReference>
<dbReference type="FunFam" id="3.40.50.300:FF:000149">
    <property type="entry name" value="Nuclear valosin-containing protein-like"/>
    <property type="match status" value="1"/>
</dbReference>
<evidence type="ECO:0000256" key="2">
    <source>
        <dbReference type="ARBA" id="ARBA00006914"/>
    </source>
</evidence>
<dbReference type="PANTHER" id="PTHR23077">
    <property type="entry name" value="AAA-FAMILY ATPASE"/>
    <property type="match status" value="1"/>
</dbReference>
<evidence type="ECO:0000256" key="4">
    <source>
        <dbReference type="ARBA" id="ARBA00022593"/>
    </source>
</evidence>
<dbReference type="PROSITE" id="PS00674">
    <property type="entry name" value="AAA"/>
    <property type="match status" value="1"/>
</dbReference>
<dbReference type="SUPFAM" id="SSF54585">
    <property type="entry name" value="Cdc48 domain 2-like"/>
    <property type="match status" value="1"/>
</dbReference>
<sequence>MAETATVQLVPLQTCFVNLPPAWAHPLWDSDVVKQAGPYAVTVRLTWPSADGSGGTTRSALVSWSGHISQTSLGDTAITTNHPLHVLELDTAFGRALGLTTGTTVKVEALPDVPTCRSAQMEPLASDDWEIIELNAGLIEQTLLTQVRLIGADQPITFYVNPSTVVRLRTTTLDPDSPYALLADASEIAIAPKLRRPRVQPSSEAAVSRICVVARLLVDPTVTEHTTLPWREVTVGPLGIHPATLARFGEHGDPIFQLTPADQSEHDLYVRLRPDPAVEPGHLLAPTWLAVGRWGVGHLAPIKIRRARATPTKPQTLVLTGPDATPDVAATFAAALRAAISYTSPLVLTRGQLLTPADGPVEKAGCVQLTWDGSDPAEFVVLDTPDTLSALKVTVMRGEIDSPATIATDLPSVGPLGGLTDFLQTQRRYLEHGGETAHPGVAVAVAGGTGLLLTGRPGAGKSTAVRWLAHQLTRRDPYLAVCWVACRTLGHRYGPDGTAPAPVADLLARLDAGVATGGPTLVVLDDLDSLLPAVTELGGGSAGLAAATDGAADQVGQWVRAHDARGILLLATAADRRRVHAQTVGWFSRATELPAPDRVIRQQILEALRSATSTMPFASEVDLADVAQQTEGYMPRDLRALLDRAAHGALMRAARSHRAPRLEPIDLVRALREYVPATLRGVSLFKSAVSWQDIGGLHDTKRALIETLELPAKFARIFAKCPLRLRSGILLYGYPGCGKTLLASAVAKECGLNFIYIKGPEILNKYIGASEQAVRDLFKRASAARPCVLFFDELDAVAPRRGHDNTGVTDRVVNQFLTEMDGAEGLQGVYVLAATSRPDLIDPALLRPGRLDKALLCGLPDATERLDILRKVARTVRLDNDLDLQPYAEQTAGFTGADLQALLYNAYLEAVHAHSLSSPTVSSDTPEVTGTSLSQRFHVVQKGTGTNSTDREVMQDLARKVDQILSVDKDTAVRAASATISDATPAALPTVRKEHLQGSLAQTKPSLTADEARRLHSVYAQFLDGKKGKGKPAMVGRHASLA</sequence>
<evidence type="ECO:0000259" key="13">
    <source>
        <dbReference type="SMART" id="SM00382"/>
    </source>
</evidence>
<evidence type="ECO:0000256" key="9">
    <source>
        <dbReference type="ARBA" id="ARBA00023136"/>
    </source>
</evidence>
<dbReference type="OrthoDB" id="2187at2759"/>
<comment type="similarity">
    <text evidence="2">Belongs to the AAA ATPase family.</text>
</comment>
<dbReference type="GO" id="GO:0005829">
    <property type="term" value="C:cytosol"/>
    <property type="evidence" value="ECO:0007669"/>
    <property type="project" value="TreeGrafter"/>
</dbReference>
<dbReference type="InterPro" id="IPR050168">
    <property type="entry name" value="AAA_ATPase_domain"/>
</dbReference>
<dbReference type="InterPro" id="IPR029067">
    <property type="entry name" value="CDC48_domain_2-like_sf"/>
</dbReference>
<dbReference type="InterPro" id="IPR015342">
    <property type="entry name" value="PEX1-N_C-lobe"/>
</dbReference>
<evidence type="ECO:0000313" key="15">
    <source>
        <dbReference type="Proteomes" id="UP001150569"/>
    </source>
</evidence>
<comment type="catalytic activity">
    <reaction evidence="12">
        <text>ATP + H2O = ADP + phosphate + H(+)</text>
        <dbReference type="Rhea" id="RHEA:13065"/>
        <dbReference type="ChEBI" id="CHEBI:15377"/>
        <dbReference type="ChEBI" id="CHEBI:15378"/>
        <dbReference type="ChEBI" id="CHEBI:30616"/>
        <dbReference type="ChEBI" id="CHEBI:43474"/>
        <dbReference type="ChEBI" id="CHEBI:456216"/>
    </reaction>
    <physiologicalReaction direction="left-to-right" evidence="12">
        <dbReference type="Rhea" id="RHEA:13066"/>
    </physiologicalReaction>
</comment>
<keyword evidence="15" id="KW-1185">Reference proteome</keyword>
<keyword evidence="6" id="KW-0378">Hydrolase</keyword>
<keyword evidence="4" id="KW-0962">Peroxisome biogenesis</keyword>
<dbReference type="Pfam" id="PF09262">
    <property type="entry name" value="PEX-1N"/>
    <property type="match status" value="1"/>
</dbReference>
<evidence type="ECO:0000256" key="10">
    <source>
        <dbReference type="ARBA" id="ARBA00032509"/>
    </source>
</evidence>
<dbReference type="SMART" id="SM00382">
    <property type="entry name" value="AAA"/>
    <property type="match status" value="2"/>
</dbReference>
<evidence type="ECO:0000256" key="12">
    <source>
        <dbReference type="ARBA" id="ARBA00048778"/>
    </source>
</evidence>
<dbReference type="SUPFAM" id="SSF52540">
    <property type="entry name" value="P-loop containing nucleoside triphosphate hydrolases"/>
    <property type="match status" value="2"/>
</dbReference>
<evidence type="ECO:0000256" key="3">
    <source>
        <dbReference type="ARBA" id="ARBA00022448"/>
    </source>
</evidence>
<dbReference type="Pfam" id="PF17862">
    <property type="entry name" value="AAA_lid_3"/>
    <property type="match status" value="1"/>
</dbReference>
<keyword evidence="7" id="KW-0067">ATP-binding</keyword>
<keyword evidence="5" id="KW-0547">Nucleotide-binding</keyword>
<dbReference type="GO" id="GO:0005524">
    <property type="term" value="F:ATP binding"/>
    <property type="evidence" value="ECO:0007669"/>
    <property type="project" value="UniProtKB-KW"/>
</dbReference>
<keyword evidence="8" id="KW-0653">Protein transport</keyword>
<dbReference type="InterPro" id="IPR003960">
    <property type="entry name" value="ATPase_AAA_CS"/>
</dbReference>
<dbReference type="InterPro" id="IPR003593">
    <property type="entry name" value="AAA+_ATPase"/>
</dbReference>
<dbReference type="Gene3D" id="3.40.50.300">
    <property type="entry name" value="P-loop containing nucleotide triphosphate hydrolases"/>
    <property type="match status" value="2"/>
</dbReference>
<evidence type="ECO:0000256" key="11">
    <source>
        <dbReference type="ARBA" id="ARBA00034532"/>
    </source>
</evidence>
<name>A0A9W8AMP6_9FUNG</name>
<dbReference type="EMBL" id="JANBPT010000004">
    <property type="protein sequence ID" value="KAJ1930574.1"/>
    <property type="molecule type" value="Genomic_DNA"/>
</dbReference>
<keyword evidence="3" id="KW-0813">Transport</keyword>
<evidence type="ECO:0000313" key="14">
    <source>
        <dbReference type="EMBL" id="KAJ1930574.1"/>
    </source>
</evidence>
<protein>
    <recommendedName>
        <fullName evidence="11">Peroxisomal ATPase PEX1</fullName>
    </recommendedName>
    <alternativeName>
        <fullName evidence="10">Peroxin-1</fullName>
    </alternativeName>
</protein>
<reference evidence="14" key="1">
    <citation type="submission" date="2022-07" db="EMBL/GenBank/DDBJ databases">
        <title>Phylogenomic reconstructions and comparative analyses of Kickxellomycotina fungi.</title>
        <authorList>
            <person name="Reynolds N.K."/>
            <person name="Stajich J.E."/>
            <person name="Barry K."/>
            <person name="Grigoriev I.V."/>
            <person name="Crous P."/>
            <person name="Smith M.E."/>
        </authorList>
    </citation>
    <scope>NUCLEOTIDE SEQUENCE</scope>
    <source>
        <strain evidence="14">RSA 861</strain>
    </source>
</reference>
<dbReference type="InterPro" id="IPR003959">
    <property type="entry name" value="ATPase_AAA_core"/>
</dbReference>
<dbReference type="InterPro" id="IPR009010">
    <property type="entry name" value="Asp_de-COase-like_dom_sf"/>
</dbReference>
<dbReference type="CDD" id="cd19526">
    <property type="entry name" value="RecA-like_PEX1_r2"/>
    <property type="match status" value="1"/>
</dbReference>
<dbReference type="Pfam" id="PF00004">
    <property type="entry name" value="AAA"/>
    <property type="match status" value="2"/>
</dbReference>
<comment type="subcellular location">
    <subcellularLocation>
        <location evidence="1">Membrane</location>
    </subcellularLocation>
</comment>
<dbReference type="GO" id="GO:0016558">
    <property type="term" value="P:protein import into peroxisome matrix"/>
    <property type="evidence" value="ECO:0007669"/>
    <property type="project" value="TreeGrafter"/>
</dbReference>
<organism evidence="14 15">
    <name type="scientific">Tieghemiomyces parasiticus</name>
    <dbReference type="NCBI Taxonomy" id="78921"/>
    <lineage>
        <taxon>Eukaryota</taxon>
        <taxon>Fungi</taxon>
        <taxon>Fungi incertae sedis</taxon>
        <taxon>Zoopagomycota</taxon>
        <taxon>Kickxellomycotina</taxon>
        <taxon>Dimargaritomycetes</taxon>
        <taxon>Dimargaritales</taxon>
        <taxon>Dimargaritaceae</taxon>
        <taxon>Tieghemiomyces</taxon>
    </lineage>
</organism>
<gene>
    <name evidence="14" type="primary">PEX1_1</name>
    <name evidence="14" type="ORF">IWQ60_000184</name>
</gene>
<dbReference type="PANTHER" id="PTHR23077:SF12">
    <property type="entry name" value="PEROXISOMAL ATPASE PEX1"/>
    <property type="match status" value="1"/>
</dbReference>
<dbReference type="GO" id="GO:0005778">
    <property type="term" value="C:peroxisomal membrane"/>
    <property type="evidence" value="ECO:0007669"/>
    <property type="project" value="TreeGrafter"/>
</dbReference>
<evidence type="ECO:0000256" key="5">
    <source>
        <dbReference type="ARBA" id="ARBA00022741"/>
    </source>
</evidence>
<dbReference type="InterPro" id="IPR027417">
    <property type="entry name" value="P-loop_NTPase"/>
</dbReference>
<evidence type="ECO:0000256" key="7">
    <source>
        <dbReference type="ARBA" id="ARBA00022840"/>
    </source>
</evidence>
<comment type="caution">
    <text evidence="14">The sequence shown here is derived from an EMBL/GenBank/DDBJ whole genome shotgun (WGS) entry which is preliminary data.</text>
</comment>
<feature type="domain" description="AAA+ ATPase" evidence="13">
    <location>
        <begin position="447"/>
        <end position="597"/>
    </location>
</feature>
<dbReference type="Gene3D" id="3.10.330.10">
    <property type="match status" value="1"/>
</dbReference>
<dbReference type="GO" id="GO:0016887">
    <property type="term" value="F:ATP hydrolysis activity"/>
    <property type="evidence" value="ECO:0007669"/>
    <property type="project" value="InterPro"/>
</dbReference>
<proteinExistence type="inferred from homology"/>
<accession>A0A9W8AMP6</accession>
<evidence type="ECO:0000256" key="6">
    <source>
        <dbReference type="ARBA" id="ARBA00022801"/>
    </source>
</evidence>
<dbReference type="AlphaFoldDB" id="A0A9W8AMP6"/>